<evidence type="ECO:0000256" key="5">
    <source>
        <dbReference type="ARBA" id="ARBA00023157"/>
    </source>
</evidence>
<dbReference type="PANTHER" id="PTHR35272:SF3">
    <property type="entry name" value="THIOL:DISULFIDE INTERCHANGE PROTEIN DSBC"/>
    <property type="match status" value="1"/>
</dbReference>
<keyword evidence="3 7" id="KW-0732">Signal</keyword>
<evidence type="ECO:0000256" key="4">
    <source>
        <dbReference type="ARBA" id="ARBA00022764"/>
    </source>
</evidence>
<name>K6ZFJ3_9ALTE</name>
<dbReference type="GO" id="GO:0042597">
    <property type="term" value="C:periplasmic space"/>
    <property type="evidence" value="ECO:0007669"/>
    <property type="project" value="UniProtKB-SubCell"/>
</dbReference>
<evidence type="ECO:0000256" key="8">
    <source>
        <dbReference type="SAM" id="Phobius"/>
    </source>
</evidence>
<dbReference type="Pfam" id="PF13098">
    <property type="entry name" value="Thioredoxin_2"/>
    <property type="match status" value="1"/>
</dbReference>
<dbReference type="Pfam" id="PF10411">
    <property type="entry name" value="DsbC_N"/>
    <property type="match status" value="1"/>
</dbReference>
<dbReference type="InterPro" id="IPR051470">
    <property type="entry name" value="Thiol:disulfide_interchange"/>
</dbReference>
<dbReference type="RefSeq" id="WP_006011696.1">
    <property type="nucleotide sequence ID" value="NZ_AUAV01000014.1"/>
</dbReference>
<feature type="domain" description="Disulphide bond isomerase DsbC/G N-terminal" evidence="9">
    <location>
        <begin position="31"/>
        <end position="88"/>
    </location>
</feature>
<dbReference type="InterPro" id="IPR036249">
    <property type="entry name" value="Thioredoxin-like_sf"/>
</dbReference>
<evidence type="ECO:0000313" key="12">
    <source>
        <dbReference type="Proteomes" id="UP000006251"/>
    </source>
</evidence>
<keyword evidence="4 7" id="KW-0574">Periplasm</keyword>
<dbReference type="Gene3D" id="3.10.450.70">
    <property type="entry name" value="Disulphide bond isomerase, DsbC/G, N-terminal"/>
    <property type="match status" value="1"/>
</dbReference>
<dbReference type="SUPFAM" id="SSF52833">
    <property type="entry name" value="Thioredoxin-like"/>
    <property type="match status" value="1"/>
</dbReference>
<dbReference type="PANTHER" id="PTHR35272">
    <property type="entry name" value="THIOL:DISULFIDE INTERCHANGE PROTEIN DSBC-RELATED"/>
    <property type="match status" value="1"/>
</dbReference>
<dbReference type="CDD" id="cd03020">
    <property type="entry name" value="DsbA_DsbC_DsbG"/>
    <property type="match status" value="1"/>
</dbReference>
<comment type="caution">
    <text evidence="11">The sequence shown here is derived from an EMBL/GenBank/DDBJ whole genome shotgun (WGS) entry which is preliminary data.</text>
</comment>
<gene>
    <name evidence="11" type="primary">dsbC</name>
    <name evidence="11" type="ORF">GPAL_2271</name>
</gene>
<evidence type="ECO:0000313" key="11">
    <source>
        <dbReference type="EMBL" id="GAC29132.1"/>
    </source>
</evidence>
<comment type="similarity">
    <text evidence="2 7">Belongs to the thioredoxin family. DsbC subfamily.</text>
</comment>
<evidence type="ECO:0000256" key="6">
    <source>
        <dbReference type="ARBA" id="ARBA00023284"/>
    </source>
</evidence>
<feature type="transmembrane region" description="Helical" evidence="8">
    <location>
        <begin position="7"/>
        <end position="25"/>
    </location>
</feature>
<evidence type="ECO:0000256" key="7">
    <source>
        <dbReference type="RuleBase" id="RU364038"/>
    </source>
</evidence>
<organism evidence="11 12">
    <name type="scientific">Brumicola pallidula DSM 14239 = ACAM 615</name>
    <dbReference type="NCBI Taxonomy" id="1121922"/>
    <lineage>
        <taxon>Bacteria</taxon>
        <taxon>Pseudomonadati</taxon>
        <taxon>Pseudomonadota</taxon>
        <taxon>Gammaproteobacteria</taxon>
        <taxon>Alteromonadales</taxon>
        <taxon>Alteromonadaceae</taxon>
        <taxon>Brumicola</taxon>
    </lineage>
</organism>
<dbReference type="GO" id="GO:0016853">
    <property type="term" value="F:isomerase activity"/>
    <property type="evidence" value="ECO:0007669"/>
    <property type="project" value="UniProtKB-KW"/>
</dbReference>
<comment type="function">
    <text evidence="7">Required for disulfide bond formation in some periplasmic proteins. Acts by transferring its disulfide bond to other proteins and is reduced in the process.</text>
</comment>
<evidence type="ECO:0000256" key="1">
    <source>
        <dbReference type="ARBA" id="ARBA00004418"/>
    </source>
</evidence>
<dbReference type="InterPro" id="IPR012336">
    <property type="entry name" value="Thioredoxin-like_fold"/>
</dbReference>
<dbReference type="OrthoDB" id="12976at2"/>
<dbReference type="InterPro" id="IPR033954">
    <property type="entry name" value="DiS-bond_Isoase_DsbC/G"/>
</dbReference>
<keyword evidence="8" id="KW-0812">Transmembrane</keyword>
<reference evidence="12" key="1">
    <citation type="journal article" date="2014" name="Environ. Microbiol.">
        <title>Comparative genomics of the marine bacterial genus Glaciecola reveals the high degree of genomic diversity and genomic characteristic for cold adaptation.</title>
        <authorList>
            <person name="Qin Q.L."/>
            <person name="Xie B.B."/>
            <person name="Yu Y."/>
            <person name="Shu Y.L."/>
            <person name="Rong J.C."/>
            <person name="Zhang Y.J."/>
            <person name="Zhao D.L."/>
            <person name="Chen X.L."/>
            <person name="Zhang X.Y."/>
            <person name="Chen B."/>
            <person name="Zhou B.C."/>
            <person name="Zhang Y.Z."/>
        </authorList>
    </citation>
    <scope>NUCLEOTIDE SEQUENCE [LARGE SCALE GENOMIC DNA]</scope>
    <source>
        <strain evidence="12">ACAM 615</strain>
    </source>
</reference>
<dbReference type="Gene3D" id="3.40.30.10">
    <property type="entry name" value="Glutaredoxin"/>
    <property type="match status" value="1"/>
</dbReference>
<dbReference type="InterPro" id="IPR009094">
    <property type="entry name" value="DiS-bond_isomerase_DsbC/G_N_sf"/>
</dbReference>
<keyword evidence="8" id="KW-0472">Membrane</keyword>
<keyword evidence="6 7" id="KW-0676">Redox-active center</keyword>
<dbReference type="AlphaFoldDB" id="K6ZFJ3"/>
<dbReference type="InterPro" id="IPR018950">
    <property type="entry name" value="DiS-bond_isomerase_DsbC/G_N"/>
</dbReference>
<evidence type="ECO:0000259" key="10">
    <source>
        <dbReference type="Pfam" id="PF13098"/>
    </source>
</evidence>
<keyword evidence="5" id="KW-1015">Disulfide bond</keyword>
<dbReference type="EMBL" id="BAEQ01000042">
    <property type="protein sequence ID" value="GAC29132.1"/>
    <property type="molecule type" value="Genomic_DNA"/>
</dbReference>
<feature type="domain" description="Thioredoxin-like fold" evidence="10">
    <location>
        <begin position="121"/>
        <end position="240"/>
    </location>
</feature>
<evidence type="ECO:0000256" key="3">
    <source>
        <dbReference type="ARBA" id="ARBA00022729"/>
    </source>
</evidence>
<dbReference type="STRING" id="1121922.GCA_000428905_02651"/>
<evidence type="ECO:0000256" key="2">
    <source>
        <dbReference type="ARBA" id="ARBA00009813"/>
    </source>
</evidence>
<protein>
    <recommendedName>
        <fullName evidence="7">Thiol:disulfide interchange protein</fullName>
    </recommendedName>
</protein>
<evidence type="ECO:0000259" key="9">
    <source>
        <dbReference type="Pfam" id="PF10411"/>
    </source>
</evidence>
<dbReference type="SUPFAM" id="SSF54423">
    <property type="entry name" value="DsbC/DsbG N-terminal domain-like"/>
    <property type="match status" value="1"/>
</dbReference>
<dbReference type="Proteomes" id="UP000006251">
    <property type="component" value="Unassembled WGS sequence"/>
</dbReference>
<keyword evidence="8" id="KW-1133">Transmembrane helix</keyword>
<accession>K6ZFJ3</accession>
<proteinExistence type="inferred from homology"/>
<keyword evidence="11" id="KW-0413">Isomerase</keyword>
<sequence length="249" mass="27669">MNYINRLIVKLTFVVVSVMLSFFVLSATSNANGEHAELIKKFEQKLNFEIISVEDSNVPGLLQINTTTGIFYSSENGEYFLSGRVYRVGDEIVDETGAALQKYRLEGIERFKDSAIEFKSEKEKYVINVFTDATCGFCRKFHNEMDILNDLGITVRYLAFPRQGINSQVYRDAVSIWCSENPQEAMTKAKAGGKVASKSCENEVADQYNFGKAIGVNGTPNIIMPDGTIIPGYQPAQTLLLAIKAAQKA</sequence>
<comment type="subcellular location">
    <subcellularLocation>
        <location evidence="1 7">Periplasm</location>
    </subcellularLocation>
</comment>
<keyword evidence="12" id="KW-1185">Reference proteome</keyword>